<evidence type="ECO:0000313" key="2">
    <source>
        <dbReference type="Proteomes" id="UP001596001"/>
    </source>
</evidence>
<keyword evidence="2" id="KW-1185">Reference proteome</keyword>
<dbReference type="EMBL" id="JBHSHJ010000007">
    <property type="protein sequence ID" value="MFC4789316.1"/>
    <property type="molecule type" value="Genomic_DNA"/>
</dbReference>
<dbReference type="RefSeq" id="WP_382432581.1">
    <property type="nucleotide sequence ID" value="NZ_JBHSHJ010000007.1"/>
</dbReference>
<organism evidence="1 2">
    <name type="scientific">Giesbergeria sinuosa</name>
    <dbReference type="NCBI Taxonomy" id="80883"/>
    <lineage>
        <taxon>Bacteria</taxon>
        <taxon>Pseudomonadati</taxon>
        <taxon>Pseudomonadota</taxon>
        <taxon>Betaproteobacteria</taxon>
        <taxon>Burkholderiales</taxon>
        <taxon>Comamonadaceae</taxon>
        <taxon>Giesbergeria</taxon>
    </lineage>
</organism>
<protein>
    <submittedName>
        <fullName evidence="1">Uncharacterized protein</fullName>
    </submittedName>
</protein>
<sequence length="103" mass="11616">MDSHPADQEYELSGAEAVLAATLALMTGHAQSACASQQTWMAHKIRTHLDLLCRHPGLSLELRRMIHSLYHHWQVLAGPSHSCPSSITWSHTPYRYPMASWIQ</sequence>
<accession>A0ABV9QCM5</accession>
<reference evidence="2" key="1">
    <citation type="journal article" date="2019" name="Int. J. Syst. Evol. Microbiol.">
        <title>The Global Catalogue of Microorganisms (GCM) 10K type strain sequencing project: providing services to taxonomists for standard genome sequencing and annotation.</title>
        <authorList>
            <consortium name="The Broad Institute Genomics Platform"/>
            <consortium name="The Broad Institute Genome Sequencing Center for Infectious Disease"/>
            <person name="Wu L."/>
            <person name="Ma J."/>
        </authorList>
    </citation>
    <scope>NUCLEOTIDE SEQUENCE [LARGE SCALE GENOMIC DNA]</scope>
    <source>
        <strain evidence="2">CCUG 49452</strain>
    </source>
</reference>
<dbReference type="Proteomes" id="UP001596001">
    <property type="component" value="Unassembled WGS sequence"/>
</dbReference>
<name>A0ABV9QCM5_9BURK</name>
<gene>
    <name evidence="1" type="ORF">ACFO6X_10040</name>
</gene>
<proteinExistence type="predicted"/>
<comment type="caution">
    <text evidence="1">The sequence shown here is derived from an EMBL/GenBank/DDBJ whole genome shotgun (WGS) entry which is preliminary data.</text>
</comment>
<evidence type="ECO:0000313" key="1">
    <source>
        <dbReference type="EMBL" id="MFC4789316.1"/>
    </source>
</evidence>